<dbReference type="EMBL" id="BK015446">
    <property type="protein sequence ID" value="DAE07176.1"/>
    <property type="molecule type" value="Genomic_DNA"/>
</dbReference>
<organism evidence="1">
    <name type="scientific">Myoviridae sp. ctsK93</name>
    <dbReference type="NCBI Taxonomy" id="2825190"/>
    <lineage>
        <taxon>Viruses</taxon>
        <taxon>Duplodnaviria</taxon>
        <taxon>Heunggongvirae</taxon>
        <taxon>Uroviricota</taxon>
        <taxon>Caudoviricetes</taxon>
    </lineage>
</organism>
<reference evidence="1" key="1">
    <citation type="journal article" date="2021" name="Proc. Natl. Acad. Sci. U.S.A.">
        <title>A Catalog of Tens of Thousands of Viruses from Human Metagenomes Reveals Hidden Associations with Chronic Diseases.</title>
        <authorList>
            <person name="Tisza M.J."/>
            <person name="Buck C.B."/>
        </authorList>
    </citation>
    <scope>NUCLEOTIDE SEQUENCE</scope>
    <source>
        <strain evidence="1">CtsK93</strain>
    </source>
</reference>
<protein>
    <recommendedName>
        <fullName evidence="2">DUF4376 domain-containing protein</fullName>
    </recommendedName>
</protein>
<sequence>MKYWKQGFYDEPIEGSVEITDEYWQTLLDGQSEGKEIVEDINGHPILQEHVFTIEEVRDQILSNIRSYDKSEYVNSFSLNGDNIWLDKDLRVSIANTVAIKKDKNIQKSSIWYNNKEYILPVGFILDMLDDVEIYADTCNSVTQKHIANVKAMTDIDEINNYDYTLNYPTKSKFNYNEKNIL</sequence>
<name>A0A8S5PKA0_9CAUD</name>
<evidence type="ECO:0000313" key="1">
    <source>
        <dbReference type="EMBL" id="DAE07176.1"/>
    </source>
</evidence>
<evidence type="ECO:0008006" key="2">
    <source>
        <dbReference type="Google" id="ProtNLM"/>
    </source>
</evidence>
<accession>A0A8S5PKA0</accession>
<proteinExistence type="predicted"/>